<dbReference type="PANTHER" id="PTHR34273:SF2">
    <property type="entry name" value="METHYLTHIORIBOSE KINASE"/>
    <property type="match status" value="1"/>
</dbReference>
<evidence type="ECO:0000256" key="1">
    <source>
        <dbReference type="ARBA" id="ARBA00010165"/>
    </source>
</evidence>
<dbReference type="InterPro" id="IPR002575">
    <property type="entry name" value="Aminoglycoside_PTrfase"/>
</dbReference>
<keyword evidence="3" id="KW-0547">Nucleotide-binding</keyword>
<evidence type="ECO:0000256" key="2">
    <source>
        <dbReference type="ARBA" id="ARBA00022679"/>
    </source>
</evidence>
<evidence type="ECO:0000313" key="8">
    <source>
        <dbReference type="Proteomes" id="UP001250656"/>
    </source>
</evidence>
<evidence type="ECO:0000313" key="7">
    <source>
        <dbReference type="EMBL" id="MDT7829244.1"/>
    </source>
</evidence>
<keyword evidence="4" id="KW-0418">Kinase</keyword>
<dbReference type="Gene3D" id="3.30.200.20">
    <property type="entry name" value="Phosphorylase Kinase, domain 1"/>
    <property type="match status" value="1"/>
</dbReference>
<dbReference type="Gene3D" id="3.90.1200.10">
    <property type="match status" value="1"/>
</dbReference>
<evidence type="ECO:0000259" key="6">
    <source>
        <dbReference type="Pfam" id="PF01636"/>
    </source>
</evidence>
<dbReference type="SUPFAM" id="SSF56112">
    <property type="entry name" value="Protein kinase-like (PK-like)"/>
    <property type="match status" value="1"/>
</dbReference>
<dbReference type="PANTHER" id="PTHR34273">
    <property type="entry name" value="METHYLTHIORIBOSE KINASE"/>
    <property type="match status" value="1"/>
</dbReference>
<dbReference type="Proteomes" id="UP001250656">
    <property type="component" value="Unassembled WGS sequence"/>
</dbReference>
<name>A0ABU3L670_9FLAO</name>
<dbReference type="RefSeq" id="WP_314015052.1">
    <property type="nucleotide sequence ID" value="NZ_JAVTTP010000001.1"/>
</dbReference>
<dbReference type="EMBL" id="JAVTTP010000001">
    <property type="protein sequence ID" value="MDT7829244.1"/>
    <property type="molecule type" value="Genomic_DNA"/>
</dbReference>
<reference evidence="7 8" key="1">
    <citation type="submission" date="2023-09" db="EMBL/GenBank/DDBJ databases">
        <title>Novel taxa isolated from Blanes Bay.</title>
        <authorList>
            <person name="Rey-Velasco X."/>
            <person name="Lucena T."/>
        </authorList>
    </citation>
    <scope>NUCLEOTIDE SEQUENCE [LARGE SCALE GENOMIC DNA]</scope>
    <source>
        <strain evidence="7 8">S334</strain>
    </source>
</reference>
<evidence type="ECO:0000256" key="4">
    <source>
        <dbReference type="ARBA" id="ARBA00022777"/>
    </source>
</evidence>
<gene>
    <name evidence="7" type="ORF">RQM65_11250</name>
</gene>
<accession>A0ABU3L670</accession>
<comment type="similarity">
    <text evidence="1">Belongs to the methylthioribose kinase family.</text>
</comment>
<sequence>MTAIDTSTPLPDLQSYLHRREWLDSEERITAIEKPGEGNMNVVLRIVTDRRSFVLKQSRPYVGKYPDVEAPVERIVVEKNFYQAVGDIAVNAHIPNILGFDSEENLLLLEDLGHCEDMVSLYQKRRIPAKELDRLVFILGLIHKKDIDDGFPDNLEMRRLNHQHIFVLPFQERNDFNLDDVHPGLQDLSIPFKTDTALKSIVNRIGKKYLSPGKTLLHGDYYPGSWMTEGDNLYIIDPEFAFPGFAEFDLGIMAAHLIMVTGKKEPLNQIHEKYQGDADKKLMDQVAGIEIIRRLIGLAQLPLDRSLEEKRRLLKKARTLILG</sequence>
<feature type="domain" description="Aminoglycoside phosphotransferase" evidence="6">
    <location>
        <begin position="33"/>
        <end position="275"/>
    </location>
</feature>
<comment type="caution">
    <text evidence="7">The sequence shown here is derived from an EMBL/GenBank/DDBJ whole genome shotgun (WGS) entry which is preliminary data.</text>
</comment>
<evidence type="ECO:0000256" key="5">
    <source>
        <dbReference type="ARBA" id="ARBA00022840"/>
    </source>
</evidence>
<keyword evidence="8" id="KW-1185">Reference proteome</keyword>
<keyword evidence="2" id="KW-0808">Transferase</keyword>
<organism evidence="7 8">
    <name type="scientific">Pricia mediterranea</name>
    <dbReference type="NCBI Taxonomy" id="3076079"/>
    <lineage>
        <taxon>Bacteria</taxon>
        <taxon>Pseudomonadati</taxon>
        <taxon>Bacteroidota</taxon>
        <taxon>Flavobacteriia</taxon>
        <taxon>Flavobacteriales</taxon>
        <taxon>Flavobacteriaceae</taxon>
        <taxon>Pricia</taxon>
    </lineage>
</organism>
<dbReference type="InterPro" id="IPR011009">
    <property type="entry name" value="Kinase-like_dom_sf"/>
</dbReference>
<protein>
    <submittedName>
        <fullName evidence="7">Phosphotransferase</fullName>
    </submittedName>
</protein>
<dbReference type="Pfam" id="PF01636">
    <property type="entry name" value="APH"/>
    <property type="match status" value="1"/>
</dbReference>
<keyword evidence="5" id="KW-0067">ATP-binding</keyword>
<evidence type="ECO:0000256" key="3">
    <source>
        <dbReference type="ARBA" id="ARBA00022741"/>
    </source>
</evidence>
<proteinExistence type="inferred from homology"/>